<evidence type="ECO:0000313" key="4">
    <source>
        <dbReference type="Proteomes" id="UP000001514"/>
    </source>
</evidence>
<feature type="region of interest" description="Disordered" evidence="1">
    <location>
        <begin position="99"/>
        <end position="120"/>
    </location>
</feature>
<gene>
    <name evidence="3" type="ORF">SELMODRAFT_413995</name>
</gene>
<sequence length="120" mass="13214">MVSCGYLSHLVLNLSGCWNSAIASTFPRDPVAVIIRGQRAGAVGEIGDGTPRKLQKRPATGWKQEQGDTSRWRNAGRRISRKQQLGFARVTNKPLVSMPHFGSFHGNKDSAKDRVRKTLA</sequence>
<dbReference type="EMBL" id="GL377587">
    <property type="protein sequence ID" value="EFJ25209.1"/>
    <property type="molecule type" value="Genomic_DNA"/>
</dbReference>
<feature type="chain" id="PRO_5003122042" evidence="2">
    <location>
        <begin position="24"/>
        <end position="120"/>
    </location>
</feature>
<dbReference type="InParanoid" id="D8RRA6"/>
<feature type="signal peptide" evidence="2">
    <location>
        <begin position="1"/>
        <end position="23"/>
    </location>
</feature>
<dbReference type="KEGG" id="smo:SELMODRAFT_413995"/>
<dbReference type="Gramene" id="EFJ25209">
    <property type="protein sequence ID" value="EFJ25209"/>
    <property type="gene ID" value="SELMODRAFT_413995"/>
</dbReference>
<organism evidence="4">
    <name type="scientific">Selaginella moellendorffii</name>
    <name type="common">Spikemoss</name>
    <dbReference type="NCBI Taxonomy" id="88036"/>
    <lineage>
        <taxon>Eukaryota</taxon>
        <taxon>Viridiplantae</taxon>
        <taxon>Streptophyta</taxon>
        <taxon>Embryophyta</taxon>
        <taxon>Tracheophyta</taxon>
        <taxon>Lycopodiopsida</taxon>
        <taxon>Selaginellales</taxon>
        <taxon>Selaginellaceae</taxon>
        <taxon>Selaginella</taxon>
    </lineage>
</organism>
<reference evidence="3 4" key="1">
    <citation type="journal article" date="2011" name="Science">
        <title>The Selaginella genome identifies genetic changes associated with the evolution of vascular plants.</title>
        <authorList>
            <person name="Banks J.A."/>
            <person name="Nishiyama T."/>
            <person name="Hasebe M."/>
            <person name="Bowman J.L."/>
            <person name="Gribskov M."/>
            <person name="dePamphilis C."/>
            <person name="Albert V.A."/>
            <person name="Aono N."/>
            <person name="Aoyama T."/>
            <person name="Ambrose B.A."/>
            <person name="Ashton N.W."/>
            <person name="Axtell M.J."/>
            <person name="Barker E."/>
            <person name="Barker M.S."/>
            <person name="Bennetzen J.L."/>
            <person name="Bonawitz N.D."/>
            <person name="Chapple C."/>
            <person name="Cheng C."/>
            <person name="Correa L.G."/>
            <person name="Dacre M."/>
            <person name="DeBarry J."/>
            <person name="Dreyer I."/>
            <person name="Elias M."/>
            <person name="Engstrom E.M."/>
            <person name="Estelle M."/>
            <person name="Feng L."/>
            <person name="Finet C."/>
            <person name="Floyd S.K."/>
            <person name="Frommer W.B."/>
            <person name="Fujita T."/>
            <person name="Gramzow L."/>
            <person name="Gutensohn M."/>
            <person name="Harholt J."/>
            <person name="Hattori M."/>
            <person name="Heyl A."/>
            <person name="Hirai T."/>
            <person name="Hiwatashi Y."/>
            <person name="Ishikawa M."/>
            <person name="Iwata M."/>
            <person name="Karol K.G."/>
            <person name="Koehler B."/>
            <person name="Kolukisaoglu U."/>
            <person name="Kubo M."/>
            <person name="Kurata T."/>
            <person name="Lalonde S."/>
            <person name="Li K."/>
            <person name="Li Y."/>
            <person name="Litt A."/>
            <person name="Lyons E."/>
            <person name="Manning G."/>
            <person name="Maruyama T."/>
            <person name="Michael T.P."/>
            <person name="Mikami K."/>
            <person name="Miyazaki S."/>
            <person name="Morinaga S."/>
            <person name="Murata T."/>
            <person name="Mueller-Roeber B."/>
            <person name="Nelson D.R."/>
            <person name="Obara M."/>
            <person name="Oguri Y."/>
            <person name="Olmstead R.G."/>
            <person name="Onodera N."/>
            <person name="Petersen B.L."/>
            <person name="Pils B."/>
            <person name="Prigge M."/>
            <person name="Rensing S.A."/>
            <person name="Riano-Pachon D.M."/>
            <person name="Roberts A.W."/>
            <person name="Sato Y."/>
            <person name="Scheller H.V."/>
            <person name="Schulz B."/>
            <person name="Schulz C."/>
            <person name="Shakirov E.V."/>
            <person name="Shibagaki N."/>
            <person name="Shinohara N."/>
            <person name="Shippen D.E."/>
            <person name="Soerensen I."/>
            <person name="Sotooka R."/>
            <person name="Sugimoto N."/>
            <person name="Sugita M."/>
            <person name="Sumikawa N."/>
            <person name="Tanurdzic M."/>
            <person name="Theissen G."/>
            <person name="Ulvskov P."/>
            <person name="Wakazuki S."/>
            <person name="Weng J.K."/>
            <person name="Willats W.W."/>
            <person name="Wipf D."/>
            <person name="Wolf P.G."/>
            <person name="Yang L."/>
            <person name="Zimmer A.D."/>
            <person name="Zhu Q."/>
            <person name="Mitros T."/>
            <person name="Hellsten U."/>
            <person name="Loque D."/>
            <person name="Otillar R."/>
            <person name="Salamov A."/>
            <person name="Schmutz J."/>
            <person name="Shapiro H."/>
            <person name="Lindquist E."/>
            <person name="Lucas S."/>
            <person name="Rokhsar D."/>
            <person name="Grigoriev I.V."/>
        </authorList>
    </citation>
    <scope>NUCLEOTIDE SEQUENCE [LARGE SCALE GENOMIC DNA]</scope>
</reference>
<dbReference type="Proteomes" id="UP000001514">
    <property type="component" value="Unassembled WGS sequence"/>
</dbReference>
<accession>D8RRA6</accession>
<dbReference type="HOGENOM" id="CLU_2053723_0_0_1"/>
<keyword evidence="4" id="KW-1185">Reference proteome</keyword>
<evidence type="ECO:0000256" key="2">
    <source>
        <dbReference type="SAM" id="SignalP"/>
    </source>
</evidence>
<evidence type="ECO:0000313" key="3">
    <source>
        <dbReference type="EMBL" id="EFJ25209.1"/>
    </source>
</evidence>
<keyword evidence="2" id="KW-0732">Signal</keyword>
<proteinExistence type="predicted"/>
<dbReference type="AlphaFoldDB" id="D8RRA6"/>
<feature type="region of interest" description="Disordered" evidence="1">
    <location>
        <begin position="44"/>
        <end position="73"/>
    </location>
</feature>
<protein>
    <submittedName>
        <fullName evidence="3">Uncharacterized protein</fullName>
    </submittedName>
</protein>
<evidence type="ECO:0000256" key="1">
    <source>
        <dbReference type="SAM" id="MobiDB-lite"/>
    </source>
</evidence>
<name>D8RRA6_SELML</name>